<dbReference type="Pfam" id="PF07963">
    <property type="entry name" value="N_methyl"/>
    <property type="match status" value="1"/>
</dbReference>
<protein>
    <submittedName>
        <fullName evidence="3">Prepilin-type N-terminal cleavage/methylation domain-containing protein</fullName>
    </submittedName>
</protein>
<dbReference type="InterPro" id="IPR031982">
    <property type="entry name" value="PilE-like"/>
</dbReference>
<dbReference type="Gene3D" id="3.30.700.10">
    <property type="entry name" value="Glycoprotein, Type 4 Pilin"/>
    <property type="match status" value="1"/>
</dbReference>
<feature type="transmembrane region" description="Helical" evidence="2">
    <location>
        <begin position="12"/>
        <end position="33"/>
    </location>
</feature>
<evidence type="ECO:0000313" key="4">
    <source>
        <dbReference type="Proteomes" id="UP000032352"/>
    </source>
</evidence>
<evidence type="ECO:0000313" key="3">
    <source>
        <dbReference type="EMBL" id="WDE08158.1"/>
    </source>
</evidence>
<dbReference type="SUPFAM" id="SSF54523">
    <property type="entry name" value="Pili subunits"/>
    <property type="match status" value="1"/>
</dbReference>
<reference evidence="3 4" key="2">
    <citation type="journal article" date="2022" name="Mar. Drugs">
        <title>Bioassay-Guided Fractionation Leads to the Detection of Cholic Acid Generated by the Rare Thalassomonas sp.</title>
        <authorList>
            <person name="Pheiffer F."/>
            <person name="Schneider Y.K."/>
            <person name="Hansen E.H."/>
            <person name="Andersen J.H."/>
            <person name="Isaksson J."/>
            <person name="Busche T."/>
            <person name="R C."/>
            <person name="Kalinowski J."/>
            <person name="Zyl L.V."/>
            <person name="Trindade M."/>
        </authorList>
    </citation>
    <scope>NUCLEOTIDE SEQUENCE [LARGE SCALE GENOMIC DNA]</scope>
    <source>
        <strain evidence="3 4">XOM25</strain>
    </source>
</reference>
<dbReference type="PROSITE" id="PS00409">
    <property type="entry name" value="PROKAR_NTER_METHYL"/>
    <property type="match status" value="1"/>
</dbReference>
<sequence length="138" mass="14921">MNYSEKYKGLTLIEVLITMAIIAILAAVVYPAYVDVTGRSNRSEAQRELSRLAFLQEQFFADNRTYTADMTDLGAPADPYITESGNYSIDATIGAGGTTFDLKATAKGNQASVDASCITLSIDEALVKTASSENCWEQ</sequence>
<keyword evidence="1" id="KW-0488">Methylation</keyword>
<proteinExistence type="predicted"/>
<dbReference type="Pfam" id="PF16732">
    <property type="entry name" value="ComP_DUS"/>
    <property type="match status" value="1"/>
</dbReference>
<organism evidence="3 4">
    <name type="scientific">Thalassomonas viridans</name>
    <dbReference type="NCBI Taxonomy" id="137584"/>
    <lineage>
        <taxon>Bacteria</taxon>
        <taxon>Pseudomonadati</taxon>
        <taxon>Pseudomonadota</taxon>
        <taxon>Gammaproteobacteria</taxon>
        <taxon>Alteromonadales</taxon>
        <taxon>Colwelliaceae</taxon>
        <taxon>Thalassomonas</taxon>
    </lineage>
</organism>
<keyword evidence="2" id="KW-1133">Transmembrane helix</keyword>
<dbReference type="InterPro" id="IPR012902">
    <property type="entry name" value="N_methyl_site"/>
</dbReference>
<keyword evidence="2" id="KW-0812">Transmembrane</keyword>
<dbReference type="InterPro" id="IPR000983">
    <property type="entry name" value="Bac_GSPG_pilin"/>
</dbReference>
<dbReference type="Proteomes" id="UP000032352">
    <property type="component" value="Chromosome"/>
</dbReference>
<dbReference type="EMBL" id="CP059733">
    <property type="protein sequence ID" value="WDE08158.1"/>
    <property type="molecule type" value="Genomic_DNA"/>
</dbReference>
<keyword evidence="2" id="KW-0472">Membrane</keyword>
<keyword evidence="4" id="KW-1185">Reference proteome</keyword>
<dbReference type="InterPro" id="IPR045584">
    <property type="entry name" value="Pilin-like"/>
</dbReference>
<dbReference type="KEGG" id="tvd:SG34_006560"/>
<name>A0AAF0CC24_9GAMM</name>
<dbReference type="PRINTS" id="PR00813">
    <property type="entry name" value="BCTERIALGSPG"/>
</dbReference>
<reference evidence="3 4" key="1">
    <citation type="journal article" date="2015" name="Genome Announc.">
        <title>Draft Genome Sequences of Marine Isolates of Thalassomonas viridans and Thalassomonas actiniarum.</title>
        <authorList>
            <person name="Olonade I."/>
            <person name="van Zyl L.J."/>
            <person name="Trindade M."/>
        </authorList>
    </citation>
    <scope>NUCLEOTIDE SEQUENCE [LARGE SCALE GENOMIC DNA]</scope>
    <source>
        <strain evidence="3 4">XOM25</strain>
    </source>
</reference>
<dbReference type="NCBIfam" id="TIGR02532">
    <property type="entry name" value="IV_pilin_GFxxxE"/>
    <property type="match status" value="1"/>
</dbReference>
<dbReference type="GO" id="GO:0015628">
    <property type="term" value="P:protein secretion by the type II secretion system"/>
    <property type="evidence" value="ECO:0007669"/>
    <property type="project" value="InterPro"/>
</dbReference>
<accession>A0AAF0CC24</accession>
<evidence type="ECO:0000256" key="2">
    <source>
        <dbReference type="SAM" id="Phobius"/>
    </source>
</evidence>
<dbReference type="GO" id="GO:0015627">
    <property type="term" value="C:type II protein secretion system complex"/>
    <property type="evidence" value="ECO:0007669"/>
    <property type="project" value="InterPro"/>
</dbReference>
<gene>
    <name evidence="3" type="ORF">SG34_006560</name>
</gene>
<dbReference type="AlphaFoldDB" id="A0AAF0CC24"/>
<dbReference type="GO" id="GO:0043683">
    <property type="term" value="P:type IV pilus assembly"/>
    <property type="evidence" value="ECO:0007669"/>
    <property type="project" value="InterPro"/>
</dbReference>
<evidence type="ECO:0000256" key="1">
    <source>
        <dbReference type="ARBA" id="ARBA00022481"/>
    </source>
</evidence>